<feature type="region of interest" description="Disordered" evidence="1">
    <location>
        <begin position="1"/>
        <end position="217"/>
    </location>
</feature>
<dbReference type="AlphaFoldDB" id="A0A5C6BXK0"/>
<accession>A0A5C6BXK0</accession>
<gene>
    <name evidence="2" type="ORF">Poly21_35820</name>
</gene>
<reference evidence="2 3" key="1">
    <citation type="journal article" date="2020" name="Antonie Van Leeuwenhoek">
        <title>Rhodopirellula heiligendammensis sp. nov., Rhodopirellula pilleata sp. nov., and Rhodopirellula solitaria sp. nov. isolated from natural or artificial marine surfaces in Northern Germany and California, USA, and emended description of the genus Rhodopirellula.</title>
        <authorList>
            <person name="Kallscheuer N."/>
            <person name="Wiegand S."/>
            <person name="Jogler M."/>
            <person name="Boedeker C."/>
            <person name="Peeters S.H."/>
            <person name="Rast P."/>
            <person name="Heuer A."/>
            <person name="Jetten M.S.M."/>
            <person name="Rohde M."/>
            <person name="Jogler C."/>
        </authorList>
    </citation>
    <scope>NUCLEOTIDE SEQUENCE [LARGE SCALE GENOMIC DNA]</scope>
    <source>
        <strain evidence="2 3">Poly21</strain>
    </source>
</reference>
<organism evidence="2 3">
    <name type="scientific">Allorhodopirellula heiligendammensis</name>
    <dbReference type="NCBI Taxonomy" id="2714739"/>
    <lineage>
        <taxon>Bacteria</taxon>
        <taxon>Pseudomonadati</taxon>
        <taxon>Planctomycetota</taxon>
        <taxon>Planctomycetia</taxon>
        <taxon>Pirellulales</taxon>
        <taxon>Pirellulaceae</taxon>
        <taxon>Allorhodopirellula</taxon>
    </lineage>
</organism>
<feature type="compositionally biased region" description="Low complexity" evidence="1">
    <location>
        <begin position="125"/>
        <end position="139"/>
    </location>
</feature>
<evidence type="ECO:0000256" key="1">
    <source>
        <dbReference type="SAM" id="MobiDB-lite"/>
    </source>
</evidence>
<feature type="compositionally biased region" description="Low complexity" evidence="1">
    <location>
        <begin position="168"/>
        <end position="199"/>
    </location>
</feature>
<evidence type="ECO:0000313" key="3">
    <source>
        <dbReference type="Proteomes" id="UP000319908"/>
    </source>
</evidence>
<comment type="caution">
    <text evidence="2">The sequence shown here is derived from an EMBL/GenBank/DDBJ whole genome shotgun (WGS) entry which is preliminary data.</text>
</comment>
<feature type="compositionally biased region" description="Low complexity" evidence="1">
    <location>
        <begin position="60"/>
        <end position="80"/>
    </location>
</feature>
<feature type="compositionally biased region" description="Acidic residues" evidence="1">
    <location>
        <begin position="508"/>
        <end position="523"/>
    </location>
</feature>
<dbReference type="EMBL" id="SJPU01000002">
    <property type="protein sequence ID" value="TWU16377.1"/>
    <property type="molecule type" value="Genomic_DNA"/>
</dbReference>
<feature type="compositionally biased region" description="Polar residues" evidence="1">
    <location>
        <begin position="14"/>
        <end position="56"/>
    </location>
</feature>
<evidence type="ECO:0008006" key="4">
    <source>
        <dbReference type="Google" id="ProtNLM"/>
    </source>
</evidence>
<keyword evidence="3" id="KW-1185">Reference proteome</keyword>
<name>A0A5C6BXK0_9BACT</name>
<sequence length="531" mass="57905">MGGSISGGLKPSTRPGQRPTTLPGQKPNLPTTLPGNRPNLPTTLPGTKPNLPTTLPGNKPNLPTTLPGTRPGLPGNRPNRPSLPNLGGGGSDRFPGGNHERPSAGDLGDFLGIGGGVRPTPLPGRLPNNPDNANRPNRPGNDRPGDRLPGNNRPGIDRPGNDRPGNDRPGNNRPGIDRPGNNRPGNNRPGIDRPGNNRPGNDRPIVNRPDNRPINIGDLNVGNTVINNRPSWSNINRTSVNRIQGRWGNQIGGLHGWAAAQPNRLNHWHSWGNDVRFRWNGYHHHNNWFAGNWWYSHPGGLCPYHYYHSFNRYPWNYWWRRPTWAATMGWFTWSAPATVWSQPIYYDYGSGGNVTYENNNVYINGEQVATADEFAESAAALATVTPPATEVAPDAGQQDAAESDDWMPLGTFALSTGEDDVEPSRIVQLAVDKSGIISGTVYNRETDQADAIQGRVDKDTQRVAMRLGSTDEVVAETGLYNLTQDEAPLLVHFGKDRVENYVLVRLEEPEDSGEADSDTDDASSDSAVDSL</sequence>
<proteinExistence type="predicted"/>
<feature type="region of interest" description="Disordered" evidence="1">
    <location>
        <begin position="507"/>
        <end position="531"/>
    </location>
</feature>
<protein>
    <recommendedName>
        <fullName evidence="4">Mu-protocadherin-cell-suface protein</fullName>
    </recommendedName>
</protein>
<dbReference type="Proteomes" id="UP000319908">
    <property type="component" value="Unassembled WGS sequence"/>
</dbReference>
<feature type="compositionally biased region" description="Basic and acidic residues" evidence="1">
    <location>
        <begin position="155"/>
        <end position="166"/>
    </location>
</feature>
<evidence type="ECO:0000313" key="2">
    <source>
        <dbReference type="EMBL" id="TWU16377.1"/>
    </source>
</evidence>